<name>A0AAJ0BVW9_9PEZI</name>
<evidence type="ECO:0000313" key="3">
    <source>
        <dbReference type="EMBL" id="KAK1765444.1"/>
    </source>
</evidence>
<organism evidence="3 4">
    <name type="scientific">Phialemonium atrogriseum</name>
    <dbReference type="NCBI Taxonomy" id="1093897"/>
    <lineage>
        <taxon>Eukaryota</taxon>
        <taxon>Fungi</taxon>
        <taxon>Dikarya</taxon>
        <taxon>Ascomycota</taxon>
        <taxon>Pezizomycotina</taxon>
        <taxon>Sordariomycetes</taxon>
        <taxon>Sordariomycetidae</taxon>
        <taxon>Cephalothecales</taxon>
        <taxon>Cephalothecaceae</taxon>
        <taxon>Phialemonium</taxon>
    </lineage>
</organism>
<feature type="coiled-coil region" evidence="1">
    <location>
        <begin position="84"/>
        <end position="143"/>
    </location>
</feature>
<keyword evidence="4" id="KW-1185">Reference proteome</keyword>
<comment type="caution">
    <text evidence="3">The sequence shown here is derived from an EMBL/GenBank/DDBJ whole genome shotgun (WGS) entry which is preliminary data.</text>
</comment>
<evidence type="ECO:0000256" key="2">
    <source>
        <dbReference type="SAM" id="MobiDB-lite"/>
    </source>
</evidence>
<dbReference type="GeneID" id="85313796"/>
<accession>A0AAJ0BVW9</accession>
<sequence>MPPNSTPLKGIKRRNADQAQRSPKSPERLARTSSTSDAPGIRGTDQPSQATGDEEQVAESVLPLGSTVLGHFAENKDDKLHLAITQLVKQVLAEREKLADAEAELTAKKAECAYLRDENARYHQRLEQQAPRTQEEAEKARKEYFSRTVVWRQYGDWEPHLKMEKTWERLSGCISSLVQIPKTTQVWDSLCPDIQKKLRSWTPKAEEFWGSDMGAQQLFMAWIWHILDDNIFSRRSADIKWAAPHWQAHGLLHDLLQEVDAEKDDEWTLKFHAWRRITISAIQELDRRKIIQGYGRRIDPQYVAQLVRHEIGPFVDKESEPLFEAVLQKTGERVAHIDMEFQGTLVKFAPVFHHPDTKQLSSFPYEPAGVDSIMKNSLGTSAQAHLKLDGLPVDLITRPLLRFSGDIQGEGFGYDESWTFAPMAVCVGWFMEISDDLLVDPDTDEEATG</sequence>
<protein>
    <submittedName>
        <fullName evidence="3">Uncharacterized protein</fullName>
    </submittedName>
</protein>
<gene>
    <name evidence="3" type="ORF">QBC33DRAFT_571570</name>
</gene>
<dbReference type="EMBL" id="MU839015">
    <property type="protein sequence ID" value="KAK1765444.1"/>
    <property type="molecule type" value="Genomic_DNA"/>
</dbReference>
<feature type="region of interest" description="Disordered" evidence="2">
    <location>
        <begin position="1"/>
        <end position="57"/>
    </location>
</feature>
<dbReference type="RefSeq" id="XP_060281657.1">
    <property type="nucleotide sequence ID" value="XM_060430609.1"/>
</dbReference>
<evidence type="ECO:0000256" key="1">
    <source>
        <dbReference type="SAM" id="Coils"/>
    </source>
</evidence>
<keyword evidence="1" id="KW-0175">Coiled coil</keyword>
<reference evidence="3" key="1">
    <citation type="submission" date="2023-06" db="EMBL/GenBank/DDBJ databases">
        <title>Genome-scale phylogeny and comparative genomics of the fungal order Sordariales.</title>
        <authorList>
            <consortium name="Lawrence Berkeley National Laboratory"/>
            <person name="Hensen N."/>
            <person name="Bonometti L."/>
            <person name="Westerberg I."/>
            <person name="Brannstrom I.O."/>
            <person name="Guillou S."/>
            <person name="Cros-Aarteil S."/>
            <person name="Calhoun S."/>
            <person name="Haridas S."/>
            <person name="Kuo A."/>
            <person name="Mondo S."/>
            <person name="Pangilinan J."/>
            <person name="Riley R."/>
            <person name="Labutti K."/>
            <person name="Andreopoulos B."/>
            <person name="Lipzen A."/>
            <person name="Chen C."/>
            <person name="Yanf M."/>
            <person name="Daum C."/>
            <person name="Ng V."/>
            <person name="Clum A."/>
            <person name="Steindorff A."/>
            <person name="Ohm R."/>
            <person name="Martin F."/>
            <person name="Silar P."/>
            <person name="Natvig D."/>
            <person name="Lalanne C."/>
            <person name="Gautier V."/>
            <person name="Ament-Velasquez S.L."/>
            <person name="Kruys A."/>
            <person name="Hutchinson M.I."/>
            <person name="Powell A.J."/>
            <person name="Barry K."/>
            <person name="Miller A.N."/>
            <person name="Grigoriev I.V."/>
            <person name="Debuchy R."/>
            <person name="Gladieux P."/>
            <person name="Thoren M.H."/>
            <person name="Johannesson H."/>
        </authorList>
    </citation>
    <scope>NUCLEOTIDE SEQUENCE</scope>
    <source>
        <strain evidence="3">8032-3</strain>
    </source>
</reference>
<dbReference type="Proteomes" id="UP001244011">
    <property type="component" value="Unassembled WGS sequence"/>
</dbReference>
<evidence type="ECO:0000313" key="4">
    <source>
        <dbReference type="Proteomes" id="UP001244011"/>
    </source>
</evidence>
<dbReference type="AlphaFoldDB" id="A0AAJ0BVW9"/>
<proteinExistence type="predicted"/>